<dbReference type="Gene3D" id="3.90.226.10">
    <property type="entry name" value="2-enoyl-CoA Hydratase, Chain A, domain 1"/>
    <property type="match status" value="1"/>
</dbReference>
<feature type="transmembrane region" description="Helical" evidence="5">
    <location>
        <begin position="31"/>
        <end position="49"/>
    </location>
</feature>
<evidence type="ECO:0000256" key="1">
    <source>
        <dbReference type="ARBA" id="ARBA00008683"/>
    </source>
</evidence>
<organism evidence="7 8">
    <name type="scientific">Spiribacter vilamensis</name>
    <dbReference type="NCBI Taxonomy" id="531306"/>
    <lineage>
        <taxon>Bacteria</taxon>
        <taxon>Pseudomonadati</taxon>
        <taxon>Pseudomonadota</taxon>
        <taxon>Gammaproteobacteria</taxon>
        <taxon>Chromatiales</taxon>
        <taxon>Ectothiorhodospiraceae</taxon>
        <taxon>Spiribacter</taxon>
    </lineage>
</organism>
<dbReference type="PANTHER" id="PTHR42987">
    <property type="entry name" value="PEPTIDASE S49"/>
    <property type="match status" value="1"/>
</dbReference>
<reference evidence="7 8" key="1">
    <citation type="submission" date="2019-02" db="EMBL/GenBank/DDBJ databases">
        <title>Genomic Encyclopedia of Type Strains, Phase IV (KMG-IV): sequencing the most valuable type-strain genomes for metagenomic binning, comparative biology and taxonomic classification.</title>
        <authorList>
            <person name="Goeker M."/>
        </authorList>
    </citation>
    <scope>NUCLEOTIDE SEQUENCE [LARGE SCALE GENOMIC DNA]</scope>
    <source>
        <strain evidence="7 8">DSM 21056</strain>
    </source>
</reference>
<accession>A0A4Q8CZQ5</accession>
<evidence type="ECO:0000256" key="2">
    <source>
        <dbReference type="ARBA" id="ARBA00022670"/>
    </source>
</evidence>
<comment type="similarity">
    <text evidence="1">Belongs to the peptidase S49 family.</text>
</comment>
<dbReference type="GO" id="GO:0006508">
    <property type="term" value="P:proteolysis"/>
    <property type="evidence" value="ECO:0007669"/>
    <property type="project" value="UniProtKB-KW"/>
</dbReference>
<dbReference type="SUPFAM" id="SSF52096">
    <property type="entry name" value="ClpP/crotonase"/>
    <property type="match status" value="1"/>
</dbReference>
<dbReference type="CDD" id="cd07023">
    <property type="entry name" value="S49_Sppa_N_C"/>
    <property type="match status" value="1"/>
</dbReference>
<dbReference type="GO" id="GO:0008236">
    <property type="term" value="F:serine-type peptidase activity"/>
    <property type="evidence" value="ECO:0007669"/>
    <property type="project" value="UniProtKB-KW"/>
</dbReference>
<dbReference type="EMBL" id="SHLI01000001">
    <property type="protein sequence ID" value="RZU98521.1"/>
    <property type="molecule type" value="Genomic_DNA"/>
</dbReference>
<keyword evidence="2 7" id="KW-0645">Protease</keyword>
<evidence type="ECO:0000313" key="8">
    <source>
        <dbReference type="Proteomes" id="UP000292298"/>
    </source>
</evidence>
<keyword evidence="5" id="KW-1133">Transmembrane helix</keyword>
<dbReference type="Gene3D" id="6.20.330.10">
    <property type="match status" value="1"/>
</dbReference>
<feature type="domain" description="Peptidase S49" evidence="6">
    <location>
        <begin position="131"/>
        <end position="271"/>
    </location>
</feature>
<dbReference type="Pfam" id="PF01343">
    <property type="entry name" value="Peptidase_S49"/>
    <property type="match status" value="1"/>
</dbReference>
<keyword evidence="8" id="KW-1185">Reference proteome</keyword>
<evidence type="ECO:0000259" key="6">
    <source>
        <dbReference type="Pfam" id="PF01343"/>
    </source>
</evidence>
<keyword evidence="4" id="KW-0720">Serine protease</keyword>
<dbReference type="Proteomes" id="UP000292298">
    <property type="component" value="Unassembled WGS sequence"/>
</dbReference>
<evidence type="ECO:0000256" key="4">
    <source>
        <dbReference type="ARBA" id="ARBA00022825"/>
    </source>
</evidence>
<dbReference type="InterPro" id="IPR029045">
    <property type="entry name" value="ClpP/crotonase-like_dom_sf"/>
</dbReference>
<keyword evidence="3" id="KW-0378">Hydrolase</keyword>
<dbReference type="PANTHER" id="PTHR42987:SF8">
    <property type="entry name" value="PROTEINASE"/>
    <property type="match status" value="1"/>
</dbReference>
<proteinExistence type="inferred from homology"/>
<dbReference type="RefSeq" id="WP_130502820.1">
    <property type="nucleotide sequence ID" value="NZ_SHLI01000001.1"/>
</dbReference>
<keyword evidence="5" id="KW-0812">Transmembrane</keyword>
<dbReference type="InterPro" id="IPR002142">
    <property type="entry name" value="Peptidase_S49"/>
</dbReference>
<comment type="caution">
    <text evidence="7">The sequence shown here is derived from an EMBL/GenBank/DDBJ whole genome shotgun (WGS) entry which is preliminary data.</text>
</comment>
<sequence>MSDDESWARETLREVALEGIRERRRSRRWRIFLRLVLLSLIAVAVFSSLRTALPIGEGAGTGPHTAVVQVNGPILAGQPANAERIIQGLERAFEADNARGVMLQINSPGGSPVASSRIYQAINRLSAAHPDKPVHAVAGDVMASGAYYIAAAADDIHVNGASIIGSIGVINRGFGFADAIERLGIERRVYAAGDEKSGLDPFMPPDDDQVAAMQRMLDDIHVQFIEAVRAGRGDRLNGEPDNLFSGRAWTGGEGIELGLADARGSPETVAREVIGAPQRVDYTPRRGLFDRALERFGSAAATTWLRLQDPLMMR</sequence>
<evidence type="ECO:0000256" key="3">
    <source>
        <dbReference type="ARBA" id="ARBA00022801"/>
    </source>
</evidence>
<gene>
    <name evidence="7" type="ORF">EV698_0769</name>
</gene>
<dbReference type="InterPro" id="IPR047272">
    <property type="entry name" value="S49_SppA_C"/>
</dbReference>
<dbReference type="OrthoDB" id="9764363at2"/>
<evidence type="ECO:0000313" key="7">
    <source>
        <dbReference type="EMBL" id="RZU98521.1"/>
    </source>
</evidence>
<keyword evidence="5" id="KW-0472">Membrane</keyword>
<evidence type="ECO:0000256" key="5">
    <source>
        <dbReference type="SAM" id="Phobius"/>
    </source>
</evidence>
<dbReference type="AlphaFoldDB" id="A0A4Q8CZQ5"/>
<name>A0A4Q8CZQ5_9GAMM</name>
<protein>
    <submittedName>
        <fullName evidence="7">Protease-4</fullName>
    </submittedName>
</protein>